<protein>
    <submittedName>
        <fullName evidence="1">Similarity. Hypothetical start</fullName>
    </submittedName>
</protein>
<proteinExistence type="predicted"/>
<accession>A8YLC5</accession>
<dbReference type="AlphaFoldDB" id="A8YLC5"/>
<gene>
    <name evidence="1" type="ORF">IPF_3843</name>
</gene>
<sequence length="38" mass="4440">MTQPSTLSDRAYMSPQERDLAYKKMREDIEGHKRPLGC</sequence>
<dbReference type="EMBL" id="AM778956">
    <property type="protein sequence ID" value="CAO90989.1"/>
    <property type="molecule type" value="Genomic_DNA"/>
</dbReference>
<organism evidence="1">
    <name type="scientific">Microcystis aeruginosa (strain PCC 7806)</name>
    <dbReference type="NCBI Taxonomy" id="267872"/>
    <lineage>
        <taxon>Bacteria</taxon>
        <taxon>Bacillati</taxon>
        <taxon>Cyanobacteriota</taxon>
        <taxon>Cyanophyceae</taxon>
        <taxon>Oscillatoriophycideae</taxon>
        <taxon>Chroococcales</taxon>
        <taxon>Microcystaceae</taxon>
        <taxon>Microcystis</taxon>
    </lineage>
</organism>
<name>A8YLC5_MICA7</name>
<evidence type="ECO:0000313" key="1">
    <source>
        <dbReference type="EMBL" id="CAO90989.1"/>
    </source>
</evidence>
<reference evidence="1" key="1">
    <citation type="submission" date="2007-08" db="EMBL/GenBank/DDBJ databases">
        <authorList>
            <person name="Frangeul L."/>
        </authorList>
    </citation>
    <scope>NUCLEOTIDE SEQUENCE</scope>
    <source>
        <strain evidence="1">PCC 7806</strain>
    </source>
</reference>